<accession>A0A3M7T1A5</accession>
<proteinExistence type="predicted"/>
<dbReference type="AlphaFoldDB" id="A0A3M7T1A5"/>
<evidence type="ECO:0000313" key="3">
    <source>
        <dbReference type="Proteomes" id="UP000276133"/>
    </source>
</evidence>
<feature type="transmembrane region" description="Helical" evidence="1">
    <location>
        <begin position="63"/>
        <end position="82"/>
    </location>
</feature>
<dbReference type="Proteomes" id="UP000276133">
    <property type="component" value="Unassembled WGS sequence"/>
</dbReference>
<organism evidence="2 3">
    <name type="scientific">Brachionus plicatilis</name>
    <name type="common">Marine rotifer</name>
    <name type="synonym">Brachionus muelleri</name>
    <dbReference type="NCBI Taxonomy" id="10195"/>
    <lineage>
        <taxon>Eukaryota</taxon>
        <taxon>Metazoa</taxon>
        <taxon>Spiralia</taxon>
        <taxon>Gnathifera</taxon>
        <taxon>Rotifera</taxon>
        <taxon>Eurotatoria</taxon>
        <taxon>Monogononta</taxon>
        <taxon>Pseudotrocha</taxon>
        <taxon>Ploima</taxon>
        <taxon>Brachionidae</taxon>
        <taxon>Brachionus</taxon>
    </lineage>
</organism>
<name>A0A3M7T1A5_BRAPC</name>
<dbReference type="EMBL" id="REGN01000446">
    <property type="protein sequence ID" value="RNA41833.1"/>
    <property type="molecule type" value="Genomic_DNA"/>
</dbReference>
<reference evidence="2 3" key="1">
    <citation type="journal article" date="2018" name="Sci. Rep.">
        <title>Genomic signatures of local adaptation to the degree of environmental predictability in rotifers.</title>
        <authorList>
            <person name="Franch-Gras L."/>
            <person name="Hahn C."/>
            <person name="Garcia-Roger E.M."/>
            <person name="Carmona M.J."/>
            <person name="Serra M."/>
            <person name="Gomez A."/>
        </authorList>
    </citation>
    <scope>NUCLEOTIDE SEQUENCE [LARGE SCALE GENOMIC DNA]</scope>
    <source>
        <strain evidence="2">HYR1</strain>
    </source>
</reference>
<protein>
    <submittedName>
        <fullName evidence="2">Uncharacterized protein</fullName>
    </submittedName>
</protein>
<comment type="caution">
    <text evidence="2">The sequence shown here is derived from an EMBL/GenBank/DDBJ whole genome shotgun (WGS) entry which is preliminary data.</text>
</comment>
<keyword evidence="1" id="KW-0812">Transmembrane</keyword>
<gene>
    <name evidence="2" type="ORF">BpHYR1_040028</name>
</gene>
<keyword evidence="3" id="KW-1185">Reference proteome</keyword>
<sequence length="88" mass="10600">MYIVLSDVEYKNNFIKIIRNFKFFVYKDKVKNCMLKKKHKNRYTNIVLISIVLTRIACRTIRIILQGLIEIVYLLLLVQLLVHHNHNL</sequence>
<keyword evidence="1" id="KW-0472">Membrane</keyword>
<evidence type="ECO:0000256" key="1">
    <source>
        <dbReference type="SAM" id="Phobius"/>
    </source>
</evidence>
<evidence type="ECO:0000313" key="2">
    <source>
        <dbReference type="EMBL" id="RNA41833.1"/>
    </source>
</evidence>
<keyword evidence="1" id="KW-1133">Transmembrane helix</keyword>